<reference evidence="1" key="1">
    <citation type="submission" date="2019-10" db="EMBL/GenBank/DDBJ databases">
        <title>Conservation and host-specific expression of non-tandemly repeated heterogenous ribosome RNA gene in arbuscular mycorrhizal fungi.</title>
        <authorList>
            <person name="Maeda T."/>
            <person name="Kobayashi Y."/>
            <person name="Nakagawa T."/>
            <person name="Ezawa T."/>
            <person name="Yamaguchi K."/>
            <person name="Bino T."/>
            <person name="Nishimoto Y."/>
            <person name="Shigenobu S."/>
            <person name="Kawaguchi M."/>
        </authorList>
    </citation>
    <scope>NUCLEOTIDE SEQUENCE</scope>
    <source>
        <strain evidence="1">HR1</strain>
    </source>
</reference>
<gene>
    <name evidence="1" type="ORF">RCL2_001405200</name>
</gene>
<sequence length="389" mass="44304">MNVKSGINFTVTISLLDIYEQRFPLKSDAGIAYISHKTNYHSTQILNEDRKQVHELVEHTLIQDKLSVEFNNRKIHALWTDFDTGNLPTKVISVSHCTNGFAAAILQAYSSNQHLFLTPDDVWLIIAQGISQHINNNSEKYRQRIVNHQGKKKVEICGEDLFEDDEENNWIQLFDRLNNAVRELISIKDLLTCNFTTSNQPSKISSDLVLLNTVRSNSTYEKNIKSLSDSYGIYKITLDGTLDDWLKIQEKIITLKRLDFDLDFWLDRLEPVLNQFISTYKGDIDLNFWNTIATEITFGQDDDDLSDNVTLTGWIPAFFPYAKGNIPLDGNCIKVLDIPDGRISIPFVDSNDSPDIKIVSGFFGAKQELQGEHDEIIISPVIGWAITDL</sequence>
<dbReference type="Pfam" id="PF14388">
    <property type="entry name" value="DUF4419"/>
    <property type="match status" value="1"/>
</dbReference>
<dbReference type="Proteomes" id="UP000615446">
    <property type="component" value="Unassembled WGS sequence"/>
</dbReference>
<comment type="caution">
    <text evidence="1">The sequence shown here is derived from an EMBL/GenBank/DDBJ whole genome shotgun (WGS) entry which is preliminary data.</text>
</comment>
<dbReference type="InterPro" id="IPR025533">
    <property type="entry name" value="DUF4419"/>
</dbReference>
<proteinExistence type="predicted"/>
<accession>A0A8H3LEN1</accession>
<protein>
    <submittedName>
        <fullName evidence="1">DUF4419 domain-containing protein</fullName>
    </submittedName>
</protein>
<dbReference type="AlphaFoldDB" id="A0A8H3LEN1"/>
<evidence type="ECO:0000313" key="2">
    <source>
        <dbReference type="Proteomes" id="UP000615446"/>
    </source>
</evidence>
<dbReference type="EMBL" id="BLAL01000162">
    <property type="protein sequence ID" value="GES87027.1"/>
    <property type="molecule type" value="Genomic_DNA"/>
</dbReference>
<dbReference type="OrthoDB" id="9978173at2759"/>
<organism evidence="1 2">
    <name type="scientific">Rhizophagus clarus</name>
    <dbReference type="NCBI Taxonomy" id="94130"/>
    <lineage>
        <taxon>Eukaryota</taxon>
        <taxon>Fungi</taxon>
        <taxon>Fungi incertae sedis</taxon>
        <taxon>Mucoromycota</taxon>
        <taxon>Glomeromycotina</taxon>
        <taxon>Glomeromycetes</taxon>
        <taxon>Glomerales</taxon>
        <taxon>Glomeraceae</taxon>
        <taxon>Rhizophagus</taxon>
    </lineage>
</organism>
<dbReference type="PANTHER" id="PTHR31252:SF11">
    <property type="entry name" value="DUF4419 DOMAIN-CONTAINING PROTEIN"/>
    <property type="match status" value="1"/>
</dbReference>
<name>A0A8H3LEN1_9GLOM</name>
<evidence type="ECO:0000313" key="1">
    <source>
        <dbReference type="EMBL" id="GES87027.1"/>
    </source>
</evidence>
<dbReference type="PANTHER" id="PTHR31252">
    <property type="entry name" value="DUF4419 DOMAIN-CONTAINING PROTEIN"/>
    <property type="match status" value="1"/>
</dbReference>